<organism evidence="1 2">
    <name type="scientific">Tremella mesenterica</name>
    <name type="common">Jelly fungus</name>
    <dbReference type="NCBI Taxonomy" id="5217"/>
    <lineage>
        <taxon>Eukaryota</taxon>
        <taxon>Fungi</taxon>
        <taxon>Dikarya</taxon>
        <taxon>Basidiomycota</taxon>
        <taxon>Agaricomycotina</taxon>
        <taxon>Tremellomycetes</taxon>
        <taxon>Tremellales</taxon>
        <taxon>Tremellaceae</taxon>
        <taxon>Tremella</taxon>
    </lineage>
</organism>
<comment type="caution">
    <text evidence="1">The sequence shown here is derived from an EMBL/GenBank/DDBJ whole genome shotgun (WGS) entry which is preliminary data.</text>
</comment>
<dbReference type="Proteomes" id="UP000289152">
    <property type="component" value="Unassembled WGS sequence"/>
</dbReference>
<evidence type="ECO:0000313" key="1">
    <source>
        <dbReference type="EMBL" id="RXK36525.1"/>
    </source>
</evidence>
<accession>A0A4Q1BFD8</accession>
<dbReference type="AlphaFoldDB" id="A0A4Q1BFD8"/>
<dbReference type="InParanoid" id="A0A4Q1BFD8"/>
<sequence>MAMTIPFKVYIILSATPFNSGVILAFDDCRSPPPPLDFTTLTLSLSCFSNPNIHCCTRSDASLLTVIGIVKTIWLALSIPTQKYLSLIIPGLNGPVISTPTPLPSPFNIGASLFLGIRVILACIQAGRLSVKNGSFLLNLAVETPSMSFSTNLGFESSSSLVSPIPRAVIDFPEAKPNILGSINL</sequence>
<name>A0A4Q1BFD8_TREME</name>
<keyword evidence="2" id="KW-1185">Reference proteome</keyword>
<reference evidence="1 2" key="1">
    <citation type="submission" date="2016-06" db="EMBL/GenBank/DDBJ databases">
        <title>Evolution of pathogenesis and genome organization in the Tremellales.</title>
        <authorList>
            <person name="Cuomo C."/>
            <person name="Litvintseva A."/>
            <person name="Heitman J."/>
            <person name="Chen Y."/>
            <person name="Sun S."/>
            <person name="Springer D."/>
            <person name="Dromer F."/>
            <person name="Young S."/>
            <person name="Zeng Q."/>
            <person name="Chapman S."/>
            <person name="Gujja S."/>
            <person name="Saif S."/>
            <person name="Birren B."/>
        </authorList>
    </citation>
    <scope>NUCLEOTIDE SEQUENCE [LARGE SCALE GENOMIC DNA]</scope>
    <source>
        <strain evidence="1 2">ATCC 28783</strain>
    </source>
</reference>
<dbReference type="EMBL" id="SDIL01000094">
    <property type="protein sequence ID" value="RXK36525.1"/>
    <property type="molecule type" value="Genomic_DNA"/>
</dbReference>
<evidence type="ECO:0000313" key="2">
    <source>
        <dbReference type="Proteomes" id="UP000289152"/>
    </source>
</evidence>
<protein>
    <submittedName>
        <fullName evidence="1">Uncharacterized protein</fullName>
    </submittedName>
</protein>
<proteinExistence type="predicted"/>
<gene>
    <name evidence="1" type="ORF">M231_06184</name>
</gene>